<evidence type="ECO:0000256" key="1">
    <source>
        <dbReference type="ARBA" id="ARBA00004613"/>
    </source>
</evidence>
<evidence type="ECO:0000256" key="6">
    <source>
        <dbReference type="ARBA" id="ARBA00023157"/>
    </source>
</evidence>
<keyword evidence="7" id="KW-0325">Glycoprotein</keyword>
<dbReference type="AlphaFoldDB" id="A0AAW0CQ21"/>
<accession>A0AAW0CQ21</accession>
<comment type="function">
    <text evidence="12">Specific in hydrolyzing the terminal glycosidic bond of polygalacturonic acid and oligogalacturonates.</text>
</comment>
<dbReference type="InterPro" id="IPR011050">
    <property type="entry name" value="Pectin_lyase_fold/virulence"/>
</dbReference>
<evidence type="ECO:0000256" key="15">
    <source>
        <dbReference type="RuleBase" id="RU361169"/>
    </source>
</evidence>
<evidence type="ECO:0000256" key="13">
    <source>
        <dbReference type="ARBA" id="ARBA00038933"/>
    </source>
</evidence>
<dbReference type="GO" id="GO:0000272">
    <property type="term" value="P:polysaccharide catabolic process"/>
    <property type="evidence" value="ECO:0007669"/>
    <property type="project" value="UniProtKB-KW"/>
</dbReference>
<evidence type="ECO:0000256" key="4">
    <source>
        <dbReference type="ARBA" id="ARBA00022729"/>
    </source>
</evidence>
<name>A0AAW0CQ21_9AGAR</name>
<keyword evidence="8" id="KW-0119">Carbohydrate metabolism</keyword>
<dbReference type="Gene3D" id="2.160.20.10">
    <property type="entry name" value="Single-stranded right-handed beta-helix, Pectin lyase-like"/>
    <property type="match status" value="1"/>
</dbReference>
<keyword evidence="11" id="KW-0624">Polysaccharide degradation</keyword>
<dbReference type="GO" id="GO:0004650">
    <property type="term" value="F:polygalacturonase activity"/>
    <property type="evidence" value="ECO:0007669"/>
    <property type="project" value="InterPro"/>
</dbReference>
<comment type="similarity">
    <text evidence="2 15">Belongs to the glycosyl hydrolase 28 family.</text>
</comment>
<keyword evidence="10" id="KW-0961">Cell wall biogenesis/degradation</keyword>
<evidence type="ECO:0000256" key="9">
    <source>
        <dbReference type="ARBA" id="ARBA00023295"/>
    </source>
</evidence>
<evidence type="ECO:0000256" key="3">
    <source>
        <dbReference type="ARBA" id="ARBA00022525"/>
    </source>
</evidence>
<evidence type="ECO:0000256" key="12">
    <source>
        <dbReference type="ARBA" id="ARBA00037312"/>
    </source>
</evidence>
<dbReference type="GO" id="GO:0047911">
    <property type="term" value="F:galacturan 1,4-alpha-galacturonidase activity"/>
    <property type="evidence" value="ECO:0007669"/>
    <property type="project" value="UniProtKB-EC"/>
</dbReference>
<dbReference type="Pfam" id="PF00295">
    <property type="entry name" value="Glyco_hydro_28"/>
    <property type="match status" value="1"/>
</dbReference>
<evidence type="ECO:0000256" key="5">
    <source>
        <dbReference type="ARBA" id="ARBA00022801"/>
    </source>
</evidence>
<dbReference type="InterPro" id="IPR000743">
    <property type="entry name" value="Glyco_hydro_28"/>
</dbReference>
<evidence type="ECO:0000256" key="2">
    <source>
        <dbReference type="ARBA" id="ARBA00008834"/>
    </source>
</evidence>
<dbReference type="GO" id="GO:0071555">
    <property type="term" value="P:cell wall organization"/>
    <property type="evidence" value="ECO:0007669"/>
    <property type="project" value="UniProtKB-KW"/>
</dbReference>
<gene>
    <name evidence="17" type="ORF">R3P38DRAFT_308171</name>
</gene>
<sequence length="419" mass="44905">MLPILLLLALAGAVSVSAAAPSPCIISPLGAGLDDTDQVLTAIAKCGHGGHTVLEEGVYNITRKMTWDLVDAKVDLRGSLSFVPDIQFWLNANNTYRVVFIQSQASWFVITGSDFEVDAHDTGGIQGNGQPWWNFFTTTPRADGDGRPISLTLFQARRGIIRNFAIDAPPFWCNCIAESQNVVYDGMKCNASNTNPMFAGQNIVPNTDGIDTYRSDNIMMANWDITSGDDCLAIKGNSTNVVAQNITCRGGNGIAFGSLGQYANLTDIVENVFMENLTMTRIDPAVQPNMGNGVYFKSWDGSINGAPPTGGGGGAGFTKNVTLKNVVLDRVNRPTTITQTNDAKTGDLPSIYKFEDLHYENWSGTSLTNLTVDLACSSAAHCTDITFSGFDVSVPEGQTPQIICQNAENVSGETCVLVS</sequence>
<evidence type="ECO:0000313" key="17">
    <source>
        <dbReference type="EMBL" id="KAK7042184.1"/>
    </source>
</evidence>
<dbReference type="PANTHER" id="PTHR31736:SF12">
    <property type="entry name" value="EXO-POLYGALACTURONASE, PUTATIVE-RELATED"/>
    <property type="match status" value="1"/>
</dbReference>
<feature type="chain" id="PRO_5043328869" description="galacturonan 1,4-alpha-galacturonidase" evidence="16">
    <location>
        <begin position="20"/>
        <end position="419"/>
    </location>
</feature>
<evidence type="ECO:0000256" key="11">
    <source>
        <dbReference type="ARBA" id="ARBA00023326"/>
    </source>
</evidence>
<reference evidence="17 18" key="1">
    <citation type="journal article" date="2024" name="J Genomics">
        <title>Draft genome sequencing and assembly of Favolaschia claudopus CIRM-BRFM 2984 isolated from oak limbs.</title>
        <authorList>
            <person name="Navarro D."/>
            <person name="Drula E."/>
            <person name="Chaduli D."/>
            <person name="Cazenave R."/>
            <person name="Ahrendt S."/>
            <person name="Wang J."/>
            <person name="Lipzen A."/>
            <person name="Daum C."/>
            <person name="Barry K."/>
            <person name="Grigoriev I.V."/>
            <person name="Favel A."/>
            <person name="Rosso M.N."/>
            <person name="Martin F."/>
        </authorList>
    </citation>
    <scope>NUCLEOTIDE SEQUENCE [LARGE SCALE GENOMIC DNA]</scope>
    <source>
        <strain evidence="17 18">CIRM-BRFM 2984</strain>
    </source>
</reference>
<protein>
    <recommendedName>
        <fullName evidence="13">galacturonan 1,4-alpha-galacturonidase</fullName>
        <ecNumber evidence="13">3.2.1.67</ecNumber>
    </recommendedName>
</protein>
<evidence type="ECO:0000256" key="16">
    <source>
        <dbReference type="SAM" id="SignalP"/>
    </source>
</evidence>
<dbReference type="GO" id="GO:0005576">
    <property type="term" value="C:extracellular region"/>
    <property type="evidence" value="ECO:0007669"/>
    <property type="project" value="UniProtKB-SubCell"/>
</dbReference>
<dbReference type="SUPFAM" id="SSF51126">
    <property type="entry name" value="Pectin lyase-like"/>
    <property type="match status" value="1"/>
</dbReference>
<evidence type="ECO:0000256" key="8">
    <source>
        <dbReference type="ARBA" id="ARBA00023277"/>
    </source>
</evidence>
<dbReference type="Proteomes" id="UP001362999">
    <property type="component" value="Unassembled WGS sequence"/>
</dbReference>
<dbReference type="PANTHER" id="PTHR31736">
    <property type="match status" value="1"/>
</dbReference>
<dbReference type="GO" id="GO:0016829">
    <property type="term" value="F:lyase activity"/>
    <property type="evidence" value="ECO:0007669"/>
    <property type="project" value="UniProtKB-KW"/>
</dbReference>
<keyword evidence="6" id="KW-1015">Disulfide bond</keyword>
<comment type="subcellular location">
    <subcellularLocation>
        <location evidence="1">Secreted</location>
    </subcellularLocation>
</comment>
<keyword evidence="17" id="KW-0456">Lyase</keyword>
<dbReference type="EMBL" id="JAWWNJ010000013">
    <property type="protein sequence ID" value="KAK7042184.1"/>
    <property type="molecule type" value="Genomic_DNA"/>
</dbReference>
<dbReference type="InterPro" id="IPR012334">
    <property type="entry name" value="Pectin_lyas_fold"/>
</dbReference>
<evidence type="ECO:0000256" key="7">
    <source>
        <dbReference type="ARBA" id="ARBA00023180"/>
    </source>
</evidence>
<evidence type="ECO:0000256" key="14">
    <source>
        <dbReference type="ARBA" id="ARBA00048766"/>
    </source>
</evidence>
<keyword evidence="9 15" id="KW-0326">Glycosidase</keyword>
<comment type="catalytic activity">
    <reaction evidence="14">
        <text>[(1-&gt;4)-alpha-D-galacturonosyl](n) + H2O = alpha-D-galacturonate + [(1-&gt;4)-alpha-D-galacturonosyl](n-1)</text>
        <dbReference type="Rhea" id="RHEA:14117"/>
        <dbReference type="Rhea" id="RHEA-COMP:14570"/>
        <dbReference type="Rhea" id="RHEA-COMP:14572"/>
        <dbReference type="ChEBI" id="CHEBI:15377"/>
        <dbReference type="ChEBI" id="CHEBI:58658"/>
        <dbReference type="ChEBI" id="CHEBI:140523"/>
        <dbReference type="EC" id="3.2.1.67"/>
    </reaction>
</comment>
<keyword evidence="4 16" id="KW-0732">Signal</keyword>
<organism evidence="17 18">
    <name type="scientific">Favolaschia claudopus</name>
    <dbReference type="NCBI Taxonomy" id="2862362"/>
    <lineage>
        <taxon>Eukaryota</taxon>
        <taxon>Fungi</taxon>
        <taxon>Dikarya</taxon>
        <taxon>Basidiomycota</taxon>
        <taxon>Agaricomycotina</taxon>
        <taxon>Agaricomycetes</taxon>
        <taxon>Agaricomycetidae</taxon>
        <taxon>Agaricales</taxon>
        <taxon>Marasmiineae</taxon>
        <taxon>Mycenaceae</taxon>
        <taxon>Favolaschia</taxon>
    </lineage>
</organism>
<feature type="signal peptide" evidence="16">
    <location>
        <begin position="1"/>
        <end position="19"/>
    </location>
</feature>
<evidence type="ECO:0000256" key="10">
    <source>
        <dbReference type="ARBA" id="ARBA00023316"/>
    </source>
</evidence>
<keyword evidence="18" id="KW-1185">Reference proteome</keyword>
<proteinExistence type="inferred from homology"/>
<dbReference type="EC" id="3.2.1.67" evidence="13"/>
<keyword evidence="5 15" id="KW-0378">Hydrolase</keyword>
<comment type="caution">
    <text evidence="17">The sequence shown here is derived from an EMBL/GenBank/DDBJ whole genome shotgun (WGS) entry which is preliminary data.</text>
</comment>
<evidence type="ECO:0000313" key="18">
    <source>
        <dbReference type="Proteomes" id="UP001362999"/>
    </source>
</evidence>
<keyword evidence="3" id="KW-0964">Secreted</keyword>